<dbReference type="EMBL" id="JBHSKY010000015">
    <property type="protein sequence ID" value="MFC5279699.1"/>
    <property type="molecule type" value="Genomic_DNA"/>
</dbReference>
<dbReference type="Proteomes" id="UP001596118">
    <property type="component" value="Unassembled WGS sequence"/>
</dbReference>
<protein>
    <submittedName>
        <fullName evidence="1">Uncharacterized protein</fullName>
    </submittedName>
</protein>
<gene>
    <name evidence="1" type="ORF">ACFPM1_13155</name>
</gene>
<organism evidence="1 2">
    <name type="scientific">Halorubrum rubrum</name>
    <dbReference type="NCBI Taxonomy" id="1126240"/>
    <lineage>
        <taxon>Archaea</taxon>
        <taxon>Methanobacteriati</taxon>
        <taxon>Methanobacteriota</taxon>
        <taxon>Stenosarchaea group</taxon>
        <taxon>Halobacteria</taxon>
        <taxon>Halobacteriales</taxon>
        <taxon>Haloferacaceae</taxon>
        <taxon>Halorubrum</taxon>
    </lineage>
</organism>
<dbReference type="AlphaFoldDB" id="A0ABD5R465"/>
<evidence type="ECO:0000313" key="1">
    <source>
        <dbReference type="EMBL" id="MFC5279699.1"/>
    </source>
</evidence>
<comment type="caution">
    <text evidence="1">The sequence shown here is derived from an EMBL/GenBank/DDBJ whole genome shotgun (WGS) entry which is preliminary data.</text>
</comment>
<proteinExistence type="predicted"/>
<reference evidence="1 2" key="1">
    <citation type="journal article" date="2019" name="Int. J. Syst. Evol. Microbiol.">
        <title>The Global Catalogue of Microorganisms (GCM) 10K type strain sequencing project: providing services to taxonomists for standard genome sequencing and annotation.</title>
        <authorList>
            <consortium name="The Broad Institute Genomics Platform"/>
            <consortium name="The Broad Institute Genome Sequencing Center for Infectious Disease"/>
            <person name="Wu L."/>
            <person name="Ma J."/>
        </authorList>
    </citation>
    <scope>NUCLEOTIDE SEQUENCE [LARGE SCALE GENOMIC DNA]</scope>
    <source>
        <strain evidence="1 2">CGMCC 1.12124</strain>
    </source>
</reference>
<name>A0ABD5R465_9EURY</name>
<dbReference type="RefSeq" id="WP_256411390.1">
    <property type="nucleotide sequence ID" value="NZ_JANHDM010000004.1"/>
</dbReference>
<sequence>MPATLTGLTRSAADNEIPTVGPADVVEPGLVKSVLESLVLFGRERQRRFVVEFVIRDVTDQTGFCVSCGPTGSLVVSTSPIVGAATIAVTVIGVTVFHSISRSSLSLYSDTDYETT</sequence>
<accession>A0ABD5R465</accession>
<evidence type="ECO:0000313" key="2">
    <source>
        <dbReference type="Proteomes" id="UP001596118"/>
    </source>
</evidence>
<keyword evidence="2" id="KW-1185">Reference proteome</keyword>